<sequence length="50" mass="5469">MDIRFRKSISLGKGVRLNVGKMGDGLSVGGKGVLKFLLTVYFKGEFSTIF</sequence>
<gene>
    <name evidence="2" type="ORF">KKC1_34640</name>
</gene>
<comment type="caution">
    <text evidence="2">The sequence shown here is derived from an EMBL/GenBank/DDBJ whole genome shotgun (WGS) entry which is preliminary data.</text>
</comment>
<reference evidence="3" key="1">
    <citation type="journal article" date="2017" name="Appl. Environ. Microbiol.">
        <title>Genomic Analysis of Calderihabitans maritimus KKC1, a Thermophilic, Hydrogenogenic, Carboxydotrophic Bacterium Isolated from Marine Sediment.</title>
        <authorList>
            <person name="Omae K."/>
            <person name="Yoneda Y."/>
            <person name="Fukuyama Y."/>
            <person name="Yoshida T."/>
            <person name="Sako Y."/>
        </authorList>
    </citation>
    <scope>NUCLEOTIDE SEQUENCE [LARGE SCALE GENOMIC DNA]</scope>
    <source>
        <strain evidence="3">KKC1</strain>
    </source>
</reference>
<organism evidence="2 3">
    <name type="scientific">Calderihabitans maritimus</name>
    <dbReference type="NCBI Taxonomy" id="1246530"/>
    <lineage>
        <taxon>Bacteria</taxon>
        <taxon>Bacillati</taxon>
        <taxon>Bacillota</taxon>
        <taxon>Clostridia</taxon>
        <taxon>Neomoorellales</taxon>
        <taxon>Calderihabitantaceae</taxon>
        <taxon>Calderihabitans</taxon>
    </lineage>
</organism>
<evidence type="ECO:0000313" key="2">
    <source>
        <dbReference type="EMBL" id="GAW94358.1"/>
    </source>
</evidence>
<dbReference type="EMBL" id="BDGJ01000215">
    <property type="protein sequence ID" value="GAW94358.1"/>
    <property type="molecule type" value="Genomic_DNA"/>
</dbReference>
<feature type="domain" description="DUF4236" evidence="1">
    <location>
        <begin position="4"/>
        <end position="32"/>
    </location>
</feature>
<protein>
    <recommendedName>
        <fullName evidence="1">DUF4236 domain-containing protein</fullName>
    </recommendedName>
</protein>
<evidence type="ECO:0000259" key="1">
    <source>
        <dbReference type="Pfam" id="PF14020"/>
    </source>
</evidence>
<dbReference type="Proteomes" id="UP000197032">
    <property type="component" value="Unassembled WGS sequence"/>
</dbReference>
<dbReference type="RefSeq" id="WP_143288787.1">
    <property type="nucleotide sequence ID" value="NZ_BDGJ01000215.1"/>
</dbReference>
<accession>A0A1Z5HY83</accession>
<dbReference type="Pfam" id="PF14020">
    <property type="entry name" value="DUF4236"/>
    <property type="match status" value="1"/>
</dbReference>
<dbReference type="AlphaFoldDB" id="A0A1Z5HY83"/>
<dbReference type="OrthoDB" id="983149at2"/>
<proteinExistence type="predicted"/>
<dbReference type="InterPro" id="IPR025330">
    <property type="entry name" value="DUF4236"/>
</dbReference>
<evidence type="ECO:0000313" key="3">
    <source>
        <dbReference type="Proteomes" id="UP000197032"/>
    </source>
</evidence>
<name>A0A1Z5HY83_9FIRM</name>
<keyword evidence="3" id="KW-1185">Reference proteome</keyword>